<organism evidence="2 3">
    <name type="scientific">Basidiobolus ranarum</name>
    <dbReference type="NCBI Taxonomy" id="34480"/>
    <lineage>
        <taxon>Eukaryota</taxon>
        <taxon>Fungi</taxon>
        <taxon>Fungi incertae sedis</taxon>
        <taxon>Zoopagomycota</taxon>
        <taxon>Entomophthoromycotina</taxon>
        <taxon>Basidiobolomycetes</taxon>
        <taxon>Basidiobolales</taxon>
        <taxon>Basidiobolaceae</taxon>
        <taxon>Basidiobolus</taxon>
    </lineage>
</organism>
<protein>
    <submittedName>
        <fullName evidence="2">PHO85 cyclin-5</fullName>
    </submittedName>
</protein>
<evidence type="ECO:0000256" key="1">
    <source>
        <dbReference type="SAM" id="MobiDB-lite"/>
    </source>
</evidence>
<gene>
    <name evidence="2" type="primary">PCL5_7</name>
    <name evidence="2" type="ORF">K7432_004590</name>
</gene>
<reference evidence="2 3" key="1">
    <citation type="submission" date="2023-04" db="EMBL/GenBank/DDBJ databases">
        <title>Genome of Basidiobolus ranarum AG-B5.</title>
        <authorList>
            <person name="Stajich J.E."/>
            <person name="Carter-House D."/>
            <person name="Gryganskyi A."/>
        </authorList>
    </citation>
    <scope>NUCLEOTIDE SEQUENCE [LARGE SCALE GENOMIC DNA]</scope>
    <source>
        <strain evidence="2 3">AG-B5</strain>
    </source>
</reference>
<comment type="caution">
    <text evidence="2">The sequence shown here is derived from an EMBL/GenBank/DDBJ whole genome shotgun (WGS) entry which is preliminary data.</text>
</comment>
<feature type="region of interest" description="Disordered" evidence="1">
    <location>
        <begin position="255"/>
        <end position="293"/>
    </location>
</feature>
<feature type="compositionally biased region" description="Low complexity" evidence="1">
    <location>
        <begin position="231"/>
        <end position="240"/>
    </location>
</feature>
<dbReference type="Proteomes" id="UP001479436">
    <property type="component" value="Unassembled WGS sequence"/>
</dbReference>
<dbReference type="Pfam" id="PF08613">
    <property type="entry name" value="Cyclin"/>
    <property type="match status" value="1"/>
</dbReference>
<sequence>MDVHSLQQSNATITPPFRRKISHGLIDAAASIIESIWPSHSICKTIILTPLKPFLVQTLRESKVSIVTLQIALLYLLRIKIAGNYESKGGSFNFAKCGRRMFIAALMVAGKFLLDKYPKNCIWARLTKTPLAEMNSVELAFLRLIDYNLFVPVAAFFRWSTLLSNYICTTESRPPLIASCGELFSHLSKSVRKVNRYSPYTGTSSHSRRSTHSKPVSVDSHSTPDKYSLHTVTTTPVTDVPSMDSRSFWNSIQIKNTEAPNKQPSDLFQSSPQGLQPMSPVSNTNSPEGPVIP</sequence>
<name>A0ABR2WXX8_9FUNG</name>
<dbReference type="PANTHER" id="PTHR15615">
    <property type="match status" value="1"/>
</dbReference>
<evidence type="ECO:0000313" key="3">
    <source>
        <dbReference type="Proteomes" id="UP001479436"/>
    </source>
</evidence>
<evidence type="ECO:0000313" key="2">
    <source>
        <dbReference type="EMBL" id="KAK9766369.1"/>
    </source>
</evidence>
<keyword evidence="3" id="KW-1185">Reference proteome</keyword>
<proteinExistence type="predicted"/>
<dbReference type="CDD" id="cd20557">
    <property type="entry name" value="CYCLIN_ScPCL1-like"/>
    <property type="match status" value="1"/>
</dbReference>
<dbReference type="InterPro" id="IPR013922">
    <property type="entry name" value="Cyclin_PHO80-like"/>
</dbReference>
<accession>A0ABR2WXX8</accession>
<feature type="region of interest" description="Disordered" evidence="1">
    <location>
        <begin position="198"/>
        <end position="240"/>
    </location>
</feature>
<dbReference type="EMBL" id="JASJQH010000161">
    <property type="protein sequence ID" value="KAK9766369.1"/>
    <property type="molecule type" value="Genomic_DNA"/>
</dbReference>
<dbReference type="PANTHER" id="PTHR15615:SF36">
    <property type="entry name" value="PHO85 CYCLIN-5"/>
    <property type="match status" value="1"/>
</dbReference>
<dbReference type="Gene3D" id="1.10.472.10">
    <property type="entry name" value="Cyclin-like"/>
    <property type="match status" value="1"/>
</dbReference>
<feature type="compositionally biased region" description="Polar residues" evidence="1">
    <location>
        <begin position="255"/>
        <end position="287"/>
    </location>
</feature>